<evidence type="ECO:0000313" key="4">
    <source>
        <dbReference type="EMBL" id="VAX05408.1"/>
    </source>
</evidence>
<dbReference type="PANTHER" id="PTHR48267:SF1">
    <property type="entry name" value="BILIRUBIN OXIDASE"/>
    <property type="match status" value="1"/>
</dbReference>
<feature type="domain" description="PKD" evidence="3">
    <location>
        <begin position="1"/>
        <end position="54"/>
    </location>
</feature>
<dbReference type="InterPro" id="IPR000601">
    <property type="entry name" value="PKD_dom"/>
</dbReference>
<evidence type="ECO:0000256" key="2">
    <source>
        <dbReference type="ARBA" id="ARBA00023002"/>
    </source>
</evidence>
<evidence type="ECO:0000256" key="1">
    <source>
        <dbReference type="ARBA" id="ARBA00022723"/>
    </source>
</evidence>
<dbReference type="InterPro" id="IPR011706">
    <property type="entry name" value="Cu-oxidase_C"/>
</dbReference>
<dbReference type="SUPFAM" id="SSF49503">
    <property type="entry name" value="Cupredoxins"/>
    <property type="match status" value="3"/>
</dbReference>
<dbReference type="PROSITE" id="PS00080">
    <property type="entry name" value="MULTICOPPER_OXIDASE2"/>
    <property type="match status" value="1"/>
</dbReference>
<dbReference type="GO" id="GO:0005507">
    <property type="term" value="F:copper ion binding"/>
    <property type="evidence" value="ECO:0007669"/>
    <property type="project" value="InterPro"/>
</dbReference>
<protein>
    <submittedName>
        <fullName evidence="4">Multicopper oxidase</fullName>
    </submittedName>
</protein>
<gene>
    <name evidence="4" type="ORF">MNBD_GAMMA19-1498</name>
</gene>
<dbReference type="GO" id="GO:0016491">
    <property type="term" value="F:oxidoreductase activity"/>
    <property type="evidence" value="ECO:0007669"/>
    <property type="project" value="UniProtKB-KW"/>
</dbReference>
<name>A0A3B1B1S6_9ZZZZ</name>
<dbReference type="CDD" id="cd13890">
    <property type="entry name" value="CuRO_3_CueO_FtsP"/>
    <property type="match status" value="1"/>
</dbReference>
<proteinExistence type="predicted"/>
<dbReference type="InterPro" id="IPR011707">
    <property type="entry name" value="Cu-oxidase-like_N"/>
</dbReference>
<dbReference type="PROSITE" id="PS00079">
    <property type="entry name" value="MULTICOPPER_OXIDASE1"/>
    <property type="match status" value="1"/>
</dbReference>
<dbReference type="EMBL" id="UOFV01000535">
    <property type="protein sequence ID" value="VAX05408.1"/>
    <property type="molecule type" value="Genomic_DNA"/>
</dbReference>
<accession>A0A3B1B1S6</accession>
<dbReference type="Pfam" id="PF07732">
    <property type="entry name" value="Cu-oxidase_3"/>
    <property type="match status" value="1"/>
</dbReference>
<dbReference type="InterPro" id="IPR033138">
    <property type="entry name" value="Cu_oxidase_CS"/>
</dbReference>
<dbReference type="InterPro" id="IPR008972">
    <property type="entry name" value="Cupredoxin"/>
</dbReference>
<dbReference type="Pfam" id="PF00394">
    <property type="entry name" value="Cu-oxidase"/>
    <property type="match status" value="1"/>
</dbReference>
<dbReference type="Pfam" id="PF00801">
    <property type="entry name" value="PKD"/>
    <property type="match status" value="1"/>
</dbReference>
<dbReference type="CDD" id="cd00146">
    <property type="entry name" value="PKD"/>
    <property type="match status" value="1"/>
</dbReference>
<feature type="non-terminal residue" evidence="4">
    <location>
        <position position="1"/>
    </location>
</feature>
<sequence>EVTDPEGDAISYDWSFQSGTPMTSNSSGAVTVSYPNAGTFPVSLTINDGDNSVTIPETPLLVTVITDLPAFKHLPVLEPIMKGDIATYTLNAEENVNVVVETPEGSWTTPMMRYNDLSLPPVIVARRGDTIEVNVNNNLIASDEDTTVHWHGFKIPGSQDGGPDFPIPAGTSKTYSFALEQPAASLWFHPHAHGTTATQVYKGLAGAFILTDDITDALETNNELPSGEYDIALLVQDRQFTDETNAFGVRDLVYQVGMRGVLSDRILVNGVEMPALEVATSQYRFRLYNASNARTYDFALDNGADFYVVGSDGGLLNTPVLVDHIMLGAGERAEIVVDFRNRLNQQIKLISRAVNNNSADSDVMRFDVNREVTDPVVLYASLPANAEINTRLTEADASVTRDFVMSMSMGPTGGMAFLINDMTFDMSRIDETVASGAVEIWNIQNTSVMEHPFHAHAIQWQVLDRGPTGGILTPASGVELGWKDTVLVQPGETVRFIGKFDPVVNSGLYMYHCHILEHEDAGMMGTFEVLP</sequence>
<dbReference type="InterPro" id="IPR045087">
    <property type="entry name" value="Cu-oxidase_fam"/>
</dbReference>
<keyword evidence="1" id="KW-0479">Metal-binding</keyword>
<dbReference type="InterPro" id="IPR001117">
    <property type="entry name" value="Cu-oxidase_2nd"/>
</dbReference>
<dbReference type="AlphaFoldDB" id="A0A3B1B1S6"/>
<dbReference type="PANTHER" id="PTHR48267">
    <property type="entry name" value="CUPREDOXIN SUPERFAMILY PROTEIN"/>
    <property type="match status" value="1"/>
</dbReference>
<organism evidence="4">
    <name type="scientific">hydrothermal vent metagenome</name>
    <dbReference type="NCBI Taxonomy" id="652676"/>
    <lineage>
        <taxon>unclassified sequences</taxon>
        <taxon>metagenomes</taxon>
        <taxon>ecological metagenomes</taxon>
    </lineage>
</organism>
<dbReference type="Pfam" id="PF07731">
    <property type="entry name" value="Cu-oxidase_2"/>
    <property type="match status" value="1"/>
</dbReference>
<dbReference type="SUPFAM" id="SSF49299">
    <property type="entry name" value="PKD domain"/>
    <property type="match status" value="1"/>
</dbReference>
<evidence type="ECO:0000259" key="3">
    <source>
        <dbReference type="PROSITE" id="PS50093"/>
    </source>
</evidence>
<reference evidence="4" key="1">
    <citation type="submission" date="2018-06" db="EMBL/GenBank/DDBJ databases">
        <authorList>
            <person name="Zhirakovskaya E."/>
        </authorList>
    </citation>
    <scope>NUCLEOTIDE SEQUENCE</scope>
</reference>
<dbReference type="InterPro" id="IPR013783">
    <property type="entry name" value="Ig-like_fold"/>
</dbReference>
<dbReference type="Gene3D" id="2.60.40.10">
    <property type="entry name" value="Immunoglobulins"/>
    <property type="match status" value="1"/>
</dbReference>
<dbReference type="Gene3D" id="2.60.40.420">
    <property type="entry name" value="Cupredoxins - blue copper proteins"/>
    <property type="match status" value="3"/>
</dbReference>
<dbReference type="InterPro" id="IPR035986">
    <property type="entry name" value="PKD_dom_sf"/>
</dbReference>
<keyword evidence="2" id="KW-0560">Oxidoreductase</keyword>
<dbReference type="PROSITE" id="PS50093">
    <property type="entry name" value="PKD"/>
    <property type="match status" value="1"/>
</dbReference>
<dbReference type="InterPro" id="IPR002355">
    <property type="entry name" value="Cu_oxidase_Cu_BS"/>
</dbReference>